<dbReference type="AlphaFoldDB" id="A0A0R2GZG7"/>
<evidence type="ECO:0000256" key="3">
    <source>
        <dbReference type="SAM" id="Phobius"/>
    </source>
</evidence>
<dbReference type="NCBIfam" id="TIGR00521">
    <property type="entry name" value="coaBC_dfp"/>
    <property type="match status" value="1"/>
</dbReference>
<evidence type="ECO:0000259" key="5">
    <source>
        <dbReference type="Pfam" id="PF04127"/>
    </source>
</evidence>
<accession>A0A0R2GZG7</accession>
<keyword evidence="1" id="KW-0479">Metal-binding</keyword>
<dbReference type="InterPro" id="IPR035929">
    <property type="entry name" value="CoaB-like_sf"/>
</dbReference>
<keyword evidence="1 2" id="KW-0210">Decarboxylase</keyword>
<dbReference type="Pfam" id="PF02441">
    <property type="entry name" value="Flavoprotein"/>
    <property type="match status" value="1"/>
</dbReference>
<comment type="pathway">
    <text evidence="1 2">Cofactor biosynthesis; coenzyme A biosynthesis; CoA from (R)-pantothenate: step 3/5.</text>
</comment>
<dbReference type="InterPro" id="IPR007085">
    <property type="entry name" value="DNA/pantothenate-metab_flavo_C"/>
</dbReference>
<comment type="cofactor">
    <cofactor evidence="1">
        <name>Mg(2+)</name>
        <dbReference type="ChEBI" id="CHEBI:18420"/>
    </cofactor>
</comment>
<comment type="function">
    <text evidence="2">Catalyzes two steps in the biosynthesis of coenzyme A. In the first step cysteine is conjugated to 4'-phosphopantothenate to form 4-phosphopantothenoylcysteine, in the latter compound is decarboxylated to form 4'-phosphopantotheine.</text>
</comment>
<dbReference type="UniPathway" id="UPA00241">
    <property type="reaction ID" value="UER00353"/>
</dbReference>
<dbReference type="Gene3D" id="3.40.50.10300">
    <property type="entry name" value="CoaB-like"/>
    <property type="match status" value="1"/>
</dbReference>
<comment type="similarity">
    <text evidence="1 2">In the N-terminal section; belongs to the HFCD (homo-oligomeric flavin containing Cys decarboxylase) superfamily.</text>
</comment>
<feature type="transmembrane region" description="Helical" evidence="3">
    <location>
        <begin position="7"/>
        <end position="28"/>
    </location>
</feature>
<dbReference type="GO" id="GO:0015937">
    <property type="term" value="P:coenzyme A biosynthetic process"/>
    <property type="evidence" value="ECO:0007669"/>
    <property type="project" value="UniProtKB-UniRule"/>
</dbReference>
<keyword evidence="1 2" id="KW-0456">Lyase</keyword>
<feature type="domain" description="DNA/pantothenate metabolism flavoprotein C-terminal" evidence="5">
    <location>
        <begin position="186"/>
        <end position="395"/>
    </location>
</feature>
<dbReference type="RefSeq" id="WP_057746304.1">
    <property type="nucleotide sequence ID" value="NZ_BJLU01000012.1"/>
</dbReference>
<keyword evidence="1 2" id="KW-0288">FMN</keyword>
<evidence type="ECO:0000313" key="7">
    <source>
        <dbReference type="Proteomes" id="UP000051992"/>
    </source>
</evidence>
<comment type="caution">
    <text evidence="1">Lacks conserved residue(s) required for the propagation of feature annotation.</text>
</comment>
<comment type="catalytic activity">
    <reaction evidence="1 2">
        <text>(R)-4'-phosphopantothenate + L-cysteine + CTP = N-[(R)-4-phosphopantothenoyl]-L-cysteine + CMP + diphosphate + H(+)</text>
        <dbReference type="Rhea" id="RHEA:19397"/>
        <dbReference type="ChEBI" id="CHEBI:10986"/>
        <dbReference type="ChEBI" id="CHEBI:15378"/>
        <dbReference type="ChEBI" id="CHEBI:33019"/>
        <dbReference type="ChEBI" id="CHEBI:35235"/>
        <dbReference type="ChEBI" id="CHEBI:37563"/>
        <dbReference type="ChEBI" id="CHEBI:59458"/>
        <dbReference type="ChEBI" id="CHEBI:60377"/>
        <dbReference type="EC" id="6.3.2.5"/>
    </reaction>
</comment>
<comment type="caution">
    <text evidence="6">The sequence shown here is derived from an EMBL/GenBank/DDBJ whole genome shotgun (WGS) entry which is preliminary data.</text>
</comment>
<evidence type="ECO:0000259" key="4">
    <source>
        <dbReference type="Pfam" id="PF02441"/>
    </source>
</evidence>
<feature type="region of interest" description="Phosphopantothenoylcysteine decarboxylase" evidence="1">
    <location>
        <begin position="1"/>
        <end position="190"/>
    </location>
</feature>
<comment type="cofactor">
    <cofactor evidence="1">
        <name>FMN</name>
        <dbReference type="ChEBI" id="CHEBI:58210"/>
    </cofactor>
    <text evidence="1">Binds 1 FMN per subunit.</text>
</comment>
<dbReference type="InterPro" id="IPR003382">
    <property type="entry name" value="Flavoprotein"/>
</dbReference>
<feature type="domain" description="Flavoprotein" evidence="4">
    <location>
        <begin position="5"/>
        <end position="171"/>
    </location>
</feature>
<dbReference type="PATRIC" id="fig|1629.5.peg.1134"/>
<dbReference type="GO" id="GO:0046872">
    <property type="term" value="F:metal ion binding"/>
    <property type="evidence" value="ECO:0007669"/>
    <property type="project" value="UniProtKB-KW"/>
</dbReference>
<comment type="pathway">
    <text evidence="1 2">Cofactor biosynthesis; coenzyme A biosynthesis; CoA from (R)-pantothenate: step 2/5.</text>
</comment>
<keyword evidence="1 2" id="KW-0285">Flavoprotein</keyword>
<comment type="catalytic activity">
    <reaction evidence="1 2">
        <text>N-[(R)-4-phosphopantothenoyl]-L-cysteine + H(+) = (R)-4'-phosphopantetheine + CO2</text>
        <dbReference type="Rhea" id="RHEA:16793"/>
        <dbReference type="ChEBI" id="CHEBI:15378"/>
        <dbReference type="ChEBI" id="CHEBI:16526"/>
        <dbReference type="ChEBI" id="CHEBI:59458"/>
        <dbReference type="ChEBI" id="CHEBI:61723"/>
        <dbReference type="EC" id="4.1.1.36"/>
    </reaction>
</comment>
<keyword evidence="1" id="KW-0460">Magnesium</keyword>
<name>A0A0R2GZG7_WEIVI</name>
<dbReference type="Gene3D" id="3.40.50.1950">
    <property type="entry name" value="Flavin prenyltransferase-like"/>
    <property type="match status" value="1"/>
</dbReference>
<comment type="similarity">
    <text evidence="1 2">In the C-terminal section; belongs to the PPC synthetase family.</text>
</comment>
<dbReference type="PANTHER" id="PTHR14359:SF6">
    <property type="entry name" value="PHOSPHOPANTOTHENOYLCYSTEINE DECARBOXYLASE"/>
    <property type="match status" value="1"/>
</dbReference>
<dbReference type="EC" id="6.3.2.5" evidence="1"/>
<dbReference type="InterPro" id="IPR005252">
    <property type="entry name" value="CoaBC"/>
</dbReference>
<dbReference type="HAMAP" id="MF_02225">
    <property type="entry name" value="CoaBC"/>
    <property type="match status" value="1"/>
</dbReference>
<keyword evidence="3" id="KW-0812">Transmembrane</keyword>
<keyword evidence="3" id="KW-1133">Transmembrane helix</keyword>
<sequence>MLVGKKIVLVVTGGIAAYKAVTLVRLLVKAQADVRVVMTKSACEFVTPKTFSVLTTHPVLTDLFTETTDPAIAHIELADWADYMVVAPASANFIAKMALGVADDAASSVVIARHTGIAVAPAMNSNMYQNAAVQRNLAQLQSDGVSIMAPEQGMLAEGYAGVGRLAEPETLCAQINVLANADEQTLSGKHVVVTAGGTQEPIDPVRYIANHSSGKMGYAFAQAAVEQGAQVTLITTVDLTPPPFTTVVHVKTAQEMQNALQRYYEAADLVIMAAAVADYRIAEPATQKMKKQQDTTALHLKLVENPDILAELGAQKTHQYLVGFAAETQQLLQHAQVKLEKKQADLLIANDVSQTDIGFGSADNAVTLLFKNEAPVALPKMRKIEVARQVLQMIQLRMEEA</sequence>
<dbReference type="GO" id="GO:0015941">
    <property type="term" value="P:pantothenate catabolic process"/>
    <property type="evidence" value="ECO:0007669"/>
    <property type="project" value="InterPro"/>
</dbReference>
<dbReference type="EMBL" id="JQBM01000003">
    <property type="protein sequence ID" value="KRN46153.1"/>
    <property type="molecule type" value="Genomic_DNA"/>
</dbReference>
<dbReference type="PANTHER" id="PTHR14359">
    <property type="entry name" value="HOMO-OLIGOMERIC FLAVIN CONTAINING CYS DECARBOXYLASE FAMILY"/>
    <property type="match status" value="1"/>
</dbReference>
<dbReference type="SUPFAM" id="SSF52507">
    <property type="entry name" value="Homo-oligomeric flavin-containing Cys decarboxylases, HFCD"/>
    <property type="match status" value="1"/>
</dbReference>
<feature type="binding site" evidence="1">
    <location>
        <position position="342"/>
    </location>
    <ligand>
        <name>CTP</name>
        <dbReference type="ChEBI" id="CHEBI:37563"/>
    </ligand>
</feature>
<dbReference type="GO" id="GO:0071513">
    <property type="term" value="C:phosphopantothenoylcysteine decarboxylase complex"/>
    <property type="evidence" value="ECO:0007669"/>
    <property type="project" value="TreeGrafter"/>
</dbReference>
<comment type="function">
    <text evidence="1">Catalyzes two sequential steps in the biosynthesis of coenzyme A. In the first step cysteine is conjugated to 4'-phosphopantothenate to form 4-phosphopantothenoylcysteine. In the second step the latter compound is decarboxylated to form 4'-phosphopantotheine.</text>
</comment>
<keyword evidence="3" id="KW-0472">Membrane</keyword>
<evidence type="ECO:0000256" key="1">
    <source>
        <dbReference type="HAMAP-Rule" id="MF_02225"/>
    </source>
</evidence>
<keyword evidence="1 2" id="KW-0436">Ligase</keyword>
<dbReference type="Pfam" id="PF04127">
    <property type="entry name" value="DFP"/>
    <property type="match status" value="1"/>
</dbReference>
<dbReference type="Proteomes" id="UP000051992">
    <property type="component" value="Unassembled WGS sequence"/>
</dbReference>
<dbReference type="GO" id="GO:0004633">
    <property type="term" value="F:phosphopantothenoylcysteine decarboxylase activity"/>
    <property type="evidence" value="ECO:0007669"/>
    <property type="project" value="UniProtKB-UniRule"/>
</dbReference>
<feature type="binding site" evidence="1">
    <location>
        <position position="338"/>
    </location>
    <ligand>
        <name>CTP</name>
        <dbReference type="ChEBI" id="CHEBI:37563"/>
    </ligand>
</feature>
<protein>
    <recommendedName>
        <fullName evidence="1">Coenzyme A biosynthesis bifunctional protein CoaBC</fullName>
    </recommendedName>
    <alternativeName>
        <fullName evidence="1">DNA/pantothenate metabolism flavoprotein</fullName>
    </alternativeName>
    <alternativeName>
        <fullName evidence="1">Phosphopantothenoylcysteine synthetase/decarboxylase</fullName>
        <shortName evidence="1">PPCS-PPCDC</shortName>
    </alternativeName>
    <domain>
        <recommendedName>
            <fullName evidence="1">Phosphopantothenoylcysteine decarboxylase</fullName>
            <shortName evidence="1">PPC decarboxylase</shortName>
            <shortName evidence="1">PPC-DC</shortName>
            <ecNumber evidence="1">4.1.1.36</ecNumber>
        </recommendedName>
        <alternativeName>
            <fullName evidence="1">CoaC</fullName>
        </alternativeName>
    </domain>
    <domain>
        <recommendedName>
            <fullName evidence="1">Phosphopantothenate--cysteine ligase</fullName>
            <ecNumber evidence="1">6.3.2.5</ecNumber>
        </recommendedName>
        <alternativeName>
            <fullName evidence="1">CoaB</fullName>
        </alternativeName>
        <alternativeName>
            <fullName evidence="1">Phosphopantothenoylcysteine synthetase</fullName>
            <shortName evidence="1">PPC synthetase</shortName>
            <shortName evidence="1">PPC-S</shortName>
        </alternativeName>
    </domain>
</protein>
<gene>
    <name evidence="1" type="primary">coaBC</name>
    <name evidence="6" type="ORF">IV50_GL001127</name>
</gene>
<keyword evidence="7" id="KW-1185">Reference proteome</keyword>
<reference evidence="6 7" key="1">
    <citation type="journal article" date="2015" name="Genome Announc.">
        <title>Expanding the biotechnology potential of lactobacilli through comparative genomics of 213 strains and associated genera.</title>
        <authorList>
            <person name="Sun Z."/>
            <person name="Harris H.M."/>
            <person name="McCann A."/>
            <person name="Guo C."/>
            <person name="Argimon S."/>
            <person name="Zhang W."/>
            <person name="Yang X."/>
            <person name="Jeffery I.B."/>
            <person name="Cooney J.C."/>
            <person name="Kagawa T.F."/>
            <person name="Liu W."/>
            <person name="Song Y."/>
            <person name="Salvetti E."/>
            <person name="Wrobel A."/>
            <person name="Rasinkangas P."/>
            <person name="Parkhill J."/>
            <person name="Rea M.C."/>
            <person name="O'Sullivan O."/>
            <person name="Ritari J."/>
            <person name="Douillard F.P."/>
            <person name="Paul Ross R."/>
            <person name="Yang R."/>
            <person name="Briner A.E."/>
            <person name="Felis G.E."/>
            <person name="de Vos W.M."/>
            <person name="Barrangou R."/>
            <person name="Klaenhammer T.R."/>
            <person name="Caufield P.W."/>
            <person name="Cui Y."/>
            <person name="Zhang H."/>
            <person name="O'Toole P.W."/>
        </authorList>
    </citation>
    <scope>NUCLEOTIDE SEQUENCE [LARGE SCALE GENOMIC DNA]</scope>
    <source>
        <strain evidence="6 7">DSM 20410</strain>
    </source>
</reference>
<feature type="binding site" evidence="1">
    <location>
        <position position="278"/>
    </location>
    <ligand>
        <name>CTP</name>
        <dbReference type="ChEBI" id="CHEBI:37563"/>
    </ligand>
</feature>
<dbReference type="GO" id="GO:0004632">
    <property type="term" value="F:phosphopantothenate--cysteine ligase activity"/>
    <property type="evidence" value="ECO:0007669"/>
    <property type="project" value="UniProtKB-UniRule"/>
</dbReference>
<dbReference type="EC" id="4.1.1.36" evidence="1"/>
<proteinExistence type="inferred from homology"/>
<evidence type="ECO:0000256" key="2">
    <source>
        <dbReference type="RuleBase" id="RU364078"/>
    </source>
</evidence>
<dbReference type="GO" id="GO:0010181">
    <property type="term" value="F:FMN binding"/>
    <property type="evidence" value="ECO:0007669"/>
    <property type="project" value="UniProtKB-UniRule"/>
</dbReference>
<feature type="binding site" evidence="1">
    <location>
        <position position="288"/>
    </location>
    <ligand>
        <name>CTP</name>
        <dbReference type="ChEBI" id="CHEBI:37563"/>
    </ligand>
</feature>
<evidence type="ECO:0000313" key="6">
    <source>
        <dbReference type="EMBL" id="KRN46153.1"/>
    </source>
</evidence>
<feature type="binding site" evidence="1">
    <location>
        <begin position="306"/>
        <end position="309"/>
    </location>
    <ligand>
        <name>CTP</name>
        <dbReference type="ChEBI" id="CHEBI:37563"/>
    </ligand>
</feature>
<feature type="binding site" evidence="1">
    <location>
        <position position="324"/>
    </location>
    <ligand>
        <name>CTP</name>
        <dbReference type="ChEBI" id="CHEBI:37563"/>
    </ligand>
</feature>
<organism evidence="6 7">
    <name type="scientific">Weissella viridescens</name>
    <name type="common">Lactobacillus viridescens</name>
    <dbReference type="NCBI Taxonomy" id="1629"/>
    <lineage>
        <taxon>Bacteria</taxon>
        <taxon>Bacillati</taxon>
        <taxon>Bacillota</taxon>
        <taxon>Bacilli</taxon>
        <taxon>Lactobacillales</taxon>
        <taxon>Lactobacillaceae</taxon>
        <taxon>Weissella</taxon>
    </lineage>
</organism>
<dbReference type="OrthoDB" id="9802554at2"/>
<dbReference type="InterPro" id="IPR036551">
    <property type="entry name" value="Flavin_trans-like"/>
</dbReference>
<keyword evidence="1" id="KW-0511">Multifunctional enzyme</keyword>
<dbReference type="SUPFAM" id="SSF102645">
    <property type="entry name" value="CoaB-like"/>
    <property type="match status" value="1"/>
</dbReference>
<feature type="region of interest" description="Phosphopantothenate--cysteine ligase" evidence="1">
    <location>
        <begin position="191"/>
        <end position="401"/>
    </location>
</feature>